<keyword evidence="3" id="KW-1185">Reference proteome</keyword>
<evidence type="ECO:0000313" key="2">
    <source>
        <dbReference type="EMBL" id="RPA71144.1"/>
    </source>
</evidence>
<proteinExistence type="predicted"/>
<gene>
    <name evidence="2" type="ORF">BJ508DRAFT_315882</name>
</gene>
<evidence type="ECO:0000256" key="1">
    <source>
        <dbReference type="SAM" id="MobiDB-lite"/>
    </source>
</evidence>
<feature type="compositionally biased region" description="Low complexity" evidence="1">
    <location>
        <begin position="183"/>
        <end position="232"/>
    </location>
</feature>
<dbReference type="EMBL" id="ML119967">
    <property type="protein sequence ID" value="RPA71144.1"/>
    <property type="molecule type" value="Genomic_DNA"/>
</dbReference>
<reference evidence="2 3" key="1">
    <citation type="journal article" date="2018" name="Nat. Ecol. Evol.">
        <title>Pezizomycetes genomes reveal the molecular basis of ectomycorrhizal truffle lifestyle.</title>
        <authorList>
            <person name="Murat C."/>
            <person name="Payen T."/>
            <person name="Noel B."/>
            <person name="Kuo A."/>
            <person name="Morin E."/>
            <person name="Chen J."/>
            <person name="Kohler A."/>
            <person name="Krizsan K."/>
            <person name="Balestrini R."/>
            <person name="Da Silva C."/>
            <person name="Montanini B."/>
            <person name="Hainaut M."/>
            <person name="Levati E."/>
            <person name="Barry K.W."/>
            <person name="Belfiori B."/>
            <person name="Cichocki N."/>
            <person name="Clum A."/>
            <person name="Dockter R.B."/>
            <person name="Fauchery L."/>
            <person name="Guy J."/>
            <person name="Iotti M."/>
            <person name="Le Tacon F."/>
            <person name="Lindquist E.A."/>
            <person name="Lipzen A."/>
            <person name="Malagnac F."/>
            <person name="Mello A."/>
            <person name="Molinier V."/>
            <person name="Miyauchi S."/>
            <person name="Poulain J."/>
            <person name="Riccioni C."/>
            <person name="Rubini A."/>
            <person name="Sitrit Y."/>
            <person name="Splivallo R."/>
            <person name="Traeger S."/>
            <person name="Wang M."/>
            <person name="Zifcakova L."/>
            <person name="Wipf D."/>
            <person name="Zambonelli A."/>
            <person name="Paolocci F."/>
            <person name="Nowrousian M."/>
            <person name="Ottonello S."/>
            <person name="Baldrian P."/>
            <person name="Spatafora J.W."/>
            <person name="Henrissat B."/>
            <person name="Nagy L.G."/>
            <person name="Aury J.M."/>
            <person name="Wincker P."/>
            <person name="Grigoriev I.V."/>
            <person name="Bonfante P."/>
            <person name="Martin F.M."/>
        </authorList>
    </citation>
    <scope>NUCLEOTIDE SEQUENCE [LARGE SCALE GENOMIC DNA]</scope>
    <source>
        <strain evidence="2 3">RN42</strain>
    </source>
</reference>
<protein>
    <submittedName>
        <fullName evidence="2">Uncharacterized protein</fullName>
    </submittedName>
</protein>
<dbReference type="AlphaFoldDB" id="A0A3N4HNC5"/>
<organism evidence="2 3">
    <name type="scientific">Ascobolus immersus RN42</name>
    <dbReference type="NCBI Taxonomy" id="1160509"/>
    <lineage>
        <taxon>Eukaryota</taxon>
        <taxon>Fungi</taxon>
        <taxon>Dikarya</taxon>
        <taxon>Ascomycota</taxon>
        <taxon>Pezizomycotina</taxon>
        <taxon>Pezizomycetes</taxon>
        <taxon>Pezizales</taxon>
        <taxon>Ascobolaceae</taxon>
        <taxon>Ascobolus</taxon>
    </lineage>
</organism>
<feature type="region of interest" description="Disordered" evidence="1">
    <location>
        <begin position="183"/>
        <end position="233"/>
    </location>
</feature>
<name>A0A3N4HNC5_ASCIM</name>
<evidence type="ECO:0000313" key="3">
    <source>
        <dbReference type="Proteomes" id="UP000275078"/>
    </source>
</evidence>
<accession>A0A3N4HNC5</accession>
<sequence length="431" mass="47632">MKKPLLDTCPISLGANEHLQHEPTIKHPHVPSSTLWLPISRYLWADLTVYIDAQYTSTTTHPFQPPTEEPQGLLCDTTLHIQLPHFTSLDGDRSYSVTRRMGFATDERAMMCLHEAQSEAQEKDCLKPLMDVLRAGPFASLFSPQVWSIPTLDCSATTTVTIAPITVTTTVTVSLSASDSVLSTTTSSSSLDPTSSTTASTVTTSATSITITTNEPEPISTETATSPTSTSTNPLATCTAPVIRNGNFAQPLNPNNDWSRELVPEYRTGITNTIHFSGSTVCSGPFCTSNHPVFLLYGRTTRDNRLCPYCDPYMIYRLSQNLDLSSCSSWEDQTFKLKLRALSKANDACTIDISYRGEWNLEKYVSFGEAPVGTWIDFEVDFKPDMLNGSLDFYIVCMSNWAEPNPVAETFIYLADVEIVPTLIQELVEEE</sequence>
<dbReference type="Proteomes" id="UP000275078">
    <property type="component" value="Unassembled WGS sequence"/>
</dbReference>